<keyword evidence="1" id="KW-0723">Serine/threonine-protein kinase</keyword>
<dbReference type="OrthoDB" id="5979581at2759"/>
<dbReference type="GO" id="GO:0005524">
    <property type="term" value="F:ATP binding"/>
    <property type="evidence" value="ECO:0007669"/>
    <property type="project" value="UniProtKB-KW"/>
</dbReference>
<evidence type="ECO:0000313" key="6">
    <source>
        <dbReference type="Proteomes" id="UP000256964"/>
    </source>
</evidence>
<dbReference type="STRING" id="139420.A0A371DWN3"/>
<evidence type="ECO:0000259" key="4">
    <source>
        <dbReference type="PROSITE" id="PS50011"/>
    </source>
</evidence>
<feature type="domain" description="Protein kinase" evidence="4">
    <location>
        <begin position="170"/>
        <end position="533"/>
    </location>
</feature>
<dbReference type="Pfam" id="PF00069">
    <property type="entry name" value="Pkinase"/>
    <property type="match status" value="1"/>
</dbReference>
<organism evidence="5 6">
    <name type="scientific">Lentinus brumalis</name>
    <dbReference type="NCBI Taxonomy" id="2498619"/>
    <lineage>
        <taxon>Eukaryota</taxon>
        <taxon>Fungi</taxon>
        <taxon>Dikarya</taxon>
        <taxon>Basidiomycota</taxon>
        <taxon>Agaricomycotina</taxon>
        <taxon>Agaricomycetes</taxon>
        <taxon>Polyporales</taxon>
        <taxon>Polyporaceae</taxon>
        <taxon>Lentinus</taxon>
    </lineage>
</organism>
<dbReference type="Gene3D" id="3.30.200.20">
    <property type="entry name" value="Phosphorylase Kinase, domain 1"/>
    <property type="match status" value="1"/>
</dbReference>
<accession>A0A371DWN3</accession>
<reference evidence="5 6" key="1">
    <citation type="journal article" date="2018" name="Biotechnol. Biofuels">
        <title>Integrative visual omics of the white-rot fungus Polyporus brumalis exposes the biotechnological potential of its oxidative enzymes for delignifying raw plant biomass.</title>
        <authorList>
            <person name="Miyauchi S."/>
            <person name="Rancon A."/>
            <person name="Drula E."/>
            <person name="Hage H."/>
            <person name="Chaduli D."/>
            <person name="Favel A."/>
            <person name="Grisel S."/>
            <person name="Henrissat B."/>
            <person name="Herpoel-Gimbert I."/>
            <person name="Ruiz-Duenas F.J."/>
            <person name="Chevret D."/>
            <person name="Hainaut M."/>
            <person name="Lin J."/>
            <person name="Wang M."/>
            <person name="Pangilinan J."/>
            <person name="Lipzen A."/>
            <person name="Lesage-Meessen L."/>
            <person name="Navarro D."/>
            <person name="Riley R."/>
            <person name="Grigoriev I.V."/>
            <person name="Zhou S."/>
            <person name="Raouche S."/>
            <person name="Rosso M.N."/>
        </authorList>
    </citation>
    <scope>NUCLEOTIDE SEQUENCE [LARGE SCALE GENOMIC DNA]</scope>
    <source>
        <strain evidence="5 6">BRFM 1820</strain>
    </source>
</reference>
<dbReference type="InterPro" id="IPR050117">
    <property type="entry name" value="MAPK"/>
</dbReference>
<evidence type="ECO:0000256" key="1">
    <source>
        <dbReference type="ARBA" id="ARBA00022527"/>
    </source>
</evidence>
<dbReference type="PROSITE" id="PS50011">
    <property type="entry name" value="PROTEIN_KINASE_DOM"/>
    <property type="match status" value="1"/>
</dbReference>
<dbReference type="Gene3D" id="1.10.510.10">
    <property type="entry name" value="Transferase(Phosphotransferase) domain 1"/>
    <property type="match status" value="1"/>
</dbReference>
<dbReference type="InterPro" id="IPR000719">
    <property type="entry name" value="Prot_kinase_dom"/>
</dbReference>
<keyword evidence="3" id="KW-0067">ATP-binding</keyword>
<keyword evidence="6" id="KW-1185">Reference proteome</keyword>
<evidence type="ECO:0000256" key="3">
    <source>
        <dbReference type="ARBA" id="ARBA00022840"/>
    </source>
</evidence>
<sequence>MLSRAPVRLWAAVKRGAICQNESSMTRTPWTAPRRRVVVTAVLHIQRCPTSRRVPNCGQVTGSRVTSLAWTRPSHGTWVLSREDTGVIINRTCKRTDFLRNIGTNIGFTMSVTVQKFNPMSFYYYPMDDPNKEPLELYRPGYLHPVIVGNIIHPDPSSNLNRPADSPTGYRILHKLGHGGESTVWLAQGLENPERVVSLKIFSAHCFSAAEREACALRTSMTSPNAVWAKHITHLLDDFTIRGPNGTHKVHVTDVVMPMKQLLRSRLSAVKKKELVKGLAQGLAHLHRCGIIHGDVHWGNVGCTMPPRFLTASVRNIMRPLKGFYAMTVLPNDPTQQSASLPAYLLSSCDMHSCYEWFGGEDPNVGSEARIFDFGNARDVKDKVDTAEDIRRACAPPEVAFAYYAIGGSGYPPTIEADIWCLGVTIMRIFSNEPVIEGRGIWNLIAYAMLDGVLPKAWREFWETVPSLRAQIDQVTPGNADDKWDQIREGFEEQNPQADDDDLDGLISLLRRMLALDSASRPSMEQVLADPWLADGSLPKTVDASVAVLPKSLQAQP</sequence>
<keyword evidence="1" id="KW-0418">Kinase</keyword>
<proteinExistence type="predicted"/>
<dbReference type="InterPro" id="IPR011009">
    <property type="entry name" value="Kinase-like_dom_sf"/>
</dbReference>
<dbReference type="EMBL" id="KZ857379">
    <property type="protein sequence ID" value="RDX56962.1"/>
    <property type="molecule type" value="Genomic_DNA"/>
</dbReference>
<keyword evidence="1" id="KW-0808">Transferase</keyword>
<dbReference type="PANTHER" id="PTHR24055">
    <property type="entry name" value="MITOGEN-ACTIVATED PROTEIN KINASE"/>
    <property type="match status" value="1"/>
</dbReference>
<name>A0A371DWN3_9APHY</name>
<dbReference type="SMART" id="SM00220">
    <property type="entry name" value="S_TKc"/>
    <property type="match status" value="1"/>
</dbReference>
<evidence type="ECO:0000256" key="2">
    <source>
        <dbReference type="ARBA" id="ARBA00022741"/>
    </source>
</evidence>
<dbReference type="Proteomes" id="UP000256964">
    <property type="component" value="Unassembled WGS sequence"/>
</dbReference>
<keyword evidence="2" id="KW-0547">Nucleotide-binding</keyword>
<evidence type="ECO:0000313" key="5">
    <source>
        <dbReference type="EMBL" id="RDX56962.1"/>
    </source>
</evidence>
<protein>
    <submittedName>
        <fullName evidence="5">Kinase-like protein</fullName>
    </submittedName>
</protein>
<dbReference type="AlphaFoldDB" id="A0A371DWN3"/>
<dbReference type="GO" id="GO:0004674">
    <property type="term" value="F:protein serine/threonine kinase activity"/>
    <property type="evidence" value="ECO:0007669"/>
    <property type="project" value="UniProtKB-KW"/>
</dbReference>
<gene>
    <name evidence="5" type="ORF">OH76DRAFT_3157</name>
</gene>
<dbReference type="SUPFAM" id="SSF56112">
    <property type="entry name" value="Protein kinase-like (PK-like)"/>
    <property type="match status" value="1"/>
</dbReference>